<dbReference type="EMBL" id="LAZR01000699">
    <property type="protein sequence ID" value="KKN60347.1"/>
    <property type="molecule type" value="Genomic_DNA"/>
</dbReference>
<comment type="caution">
    <text evidence="1">The sequence shown here is derived from an EMBL/GenBank/DDBJ whole genome shotgun (WGS) entry which is preliminary data.</text>
</comment>
<gene>
    <name evidence="1" type="ORF">LCGC14_0533190</name>
</gene>
<name>A0A0F9SDI3_9ZZZZ</name>
<accession>A0A0F9SDI3</accession>
<organism evidence="1">
    <name type="scientific">marine sediment metagenome</name>
    <dbReference type="NCBI Taxonomy" id="412755"/>
    <lineage>
        <taxon>unclassified sequences</taxon>
        <taxon>metagenomes</taxon>
        <taxon>ecological metagenomes</taxon>
    </lineage>
</organism>
<proteinExistence type="predicted"/>
<sequence>MTPPPFGGQAYGACGSYSPAWPRFSTEADADLDIIPEKFVAADLSSMRCDI</sequence>
<evidence type="ECO:0000313" key="1">
    <source>
        <dbReference type="EMBL" id="KKN60347.1"/>
    </source>
</evidence>
<reference evidence="1" key="1">
    <citation type="journal article" date="2015" name="Nature">
        <title>Complex archaea that bridge the gap between prokaryotes and eukaryotes.</title>
        <authorList>
            <person name="Spang A."/>
            <person name="Saw J.H."/>
            <person name="Jorgensen S.L."/>
            <person name="Zaremba-Niedzwiedzka K."/>
            <person name="Martijn J."/>
            <person name="Lind A.E."/>
            <person name="van Eijk R."/>
            <person name="Schleper C."/>
            <person name="Guy L."/>
            <person name="Ettema T.J."/>
        </authorList>
    </citation>
    <scope>NUCLEOTIDE SEQUENCE</scope>
</reference>
<dbReference type="AlphaFoldDB" id="A0A0F9SDI3"/>
<protein>
    <submittedName>
        <fullName evidence="1">Uncharacterized protein</fullName>
    </submittedName>
</protein>